<proteinExistence type="predicted"/>
<comment type="caution">
    <text evidence="1">The sequence shown here is derived from an EMBL/GenBank/DDBJ whole genome shotgun (WGS) entry which is preliminary data.</text>
</comment>
<gene>
    <name evidence="1" type="ORF">EDB92DRAFT_1844673</name>
</gene>
<dbReference type="EMBL" id="JAKELL010000010">
    <property type="protein sequence ID" value="KAH8996019.1"/>
    <property type="molecule type" value="Genomic_DNA"/>
</dbReference>
<keyword evidence="2" id="KW-1185">Reference proteome</keyword>
<protein>
    <submittedName>
        <fullName evidence="1">Uncharacterized protein</fullName>
    </submittedName>
</protein>
<evidence type="ECO:0000313" key="1">
    <source>
        <dbReference type="EMBL" id="KAH8996019.1"/>
    </source>
</evidence>
<accession>A0AAD4LMT4</accession>
<dbReference type="Proteomes" id="UP001201163">
    <property type="component" value="Unassembled WGS sequence"/>
</dbReference>
<name>A0AAD4LMT4_9AGAM</name>
<organism evidence="1 2">
    <name type="scientific">Lactarius akahatsu</name>
    <dbReference type="NCBI Taxonomy" id="416441"/>
    <lineage>
        <taxon>Eukaryota</taxon>
        <taxon>Fungi</taxon>
        <taxon>Dikarya</taxon>
        <taxon>Basidiomycota</taxon>
        <taxon>Agaricomycotina</taxon>
        <taxon>Agaricomycetes</taxon>
        <taxon>Russulales</taxon>
        <taxon>Russulaceae</taxon>
        <taxon>Lactarius</taxon>
    </lineage>
</organism>
<reference evidence="1" key="1">
    <citation type="submission" date="2022-01" db="EMBL/GenBank/DDBJ databases">
        <title>Comparative genomics reveals a dynamic genome evolution in the ectomycorrhizal milk-cap (Lactarius) mushrooms.</title>
        <authorList>
            <consortium name="DOE Joint Genome Institute"/>
            <person name="Lebreton A."/>
            <person name="Tang N."/>
            <person name="Kuo A."/>
            <person name="LaButti K."/>
            <person name="Drula E."/>
            <person name="Barry K."/>
            <person name="Clum A."/>
            <person name="Lipzen A."/>
            <person name="Mousain D."/>
            <person name="Ng V."/>
            <person name="Wang R."/>
            <person name="Wang X."/>
            <person name="Dai Y."/>
            <person name="Henrissat B."/>
            <person name="Grigoriev I.V."/>
            <person name="Guerin-Laguette A."/>
            <person name="Yu F."/>
            <person name="Martin F.M."/>
        </authorList>
    </citation>
    <scope>NUCLEOTIDE SEQUENCE</scope>
    <source>
        <strain evidence="1">QP</strain>
    </source>
</reference>
<evidence type="ECO:0000313" key="2">
    <source>
        <dbReference type="Proteomes" id="UP001201163"/>
    </source>
</evidence>
<dbReference type="AlphaFoldDB" id="A0AAD4LMT4"/>
<sequence length="169" mass="19004">MTKPHPYSPPTHSHACEEQTGAGQFFIAPPTQADPRMVLTLMDKINFEILRAPLGIHLSRLRQITQSDGVRIAQLHGSYPKKVARLDHIFEQPFHMGPAGDALPAATMCSVFVYFYDRCNLCQRPLGERQMQREQLNGHGGGLRGSIVHTWLNQYNCWTVRLGALILPC</sequence>